<comment type="caution">
    <text evidence="3">The sequence shown here is derived from an EMBL/GenBank/DDBJ whole genome shotgun (WGS) entry which is preliminary data.</text>
</comment>
<gene>
    <name evidence="3" type="ORF">LGQ03_12390</name>
</gene>
<sequence length="1141" mass="122743">MRLRSLTLERFGHFTDQTYDFADAAGRPDFHIIYGPNEAGKTTTMEAVLRLFYGFPARDGYGFKHQRKNLRVGALLDVDGQLTRLTRLPTKTANLLDAAGQPLPESAMAQHLAGLSLADYRSLLCLDDETIEKGGEEIAQAKGDIGRLLFSAAAGVADLTTVLDRVQASADDLYHKTRRKTRVSELKRALTDIDRLIRDRDTSASAWRSLKKALSDAQDSEVAMRETRDAHHDELALLATWRRALPLLAQVDALTAAVADFADYPAALDYDPDSIVDMVAQDQRIRADMQRLMDELSDLAAQRDALPDDLADVSLPDALDALADLQARDVTARMDVDRRRATADDAARAMAVAVAPLGDGLDPLALVLSPEAIDALDAARLTQREAMRVAEDQLRELGALTQARDDAQAACDAICAKSSAGTGITAILDQHDAARLAPAHATAIAAVSRAQQEAQIACDALGVQVDDLPACPTTAGQAQDLVDRAARLTQELAQAERLAAQHQADATAGDARAAVLLDDAALVSDVALRDLLAARDQRWAAHRAAFDDATADAFAAAMMQVDTALGARAARAVDLGQLRQIQQSAAEDRARGQTATAEAKRLSDQIAGVQDQIDTAAQSVGLPAGLAPADWRDWVTRHGAAVAARDAARRTAQQHQATLDRADALLDALRPVLDRGVIDLAAALDAAQPLVKAEQATRSAVDLARARLDTLQTDLDQRRQQADAAVANRDAAQRAWRARVADLLGDTVDPDRLEPSLTPLRTLRHEDDRRRAAESRVATMLADQAQFAQAVSALASDHDVPKGATTTETYMRLREASQAQARAAERLASLTAQQAQARTQLARQQEAQADLAARLLAMAAIFPDRLAVTTLDGLRQATRDAVRVISDRGQLTESQTALLTELGVRNIEQARAVLADVTRAGLDTRTDRAQSALAEAERALTAAVEARVAAAAALAQVTGDADIAQLSEQRATLELELESAIIDHLELTLGHRLADQAIRRYRDSHRGAMMTATEQCFATLTGGAYRGLVTQSDGAAETLMAIDSNGVAKGVADMSKGTRFQLYLALRAAAHAQMVAQGTRLPFFCDDIFETFDETRTSAACRMMEQIGRSGQAIYLTHHAHVVDIARAVCDTPPMVHNIQP</sequence>
<dbReference type="PANTHER" id="PTHR41259:SF1">
    <property type="entry name" value="DOUBLE-STRAND BREAK REPAIR RAD50 ATPASE, PUTATIVE-RELATED"/>
    <property type="match status" value="1"/>
</dbReference>
<dbReference type="Proteomes" id="UP001138961">
    <property type="component" value="Unassembled WGS sequence"/>
</dbReference>
<evidence type="ECO:0000313" key="4">
    <source>
        <dbReference type="Proteomes" id="UP001138961"/>
    </source>
</evidence>
<protein>
    <submittedName>
        <fullName evidence="3">AAA family ATPase</fullName>
    </submittedName>
</protein>
<dbReference type="PANTHER" id="PTHR41259">
    <property type="entry name" value="DOUBLE-STRAND BREAK REPAIR RAD50 ATPASE, PUTATIVE-RELATED"/>
    <property type="match status" value="1"/>
</dbReference>
<dbReference type="SUPFAM" id="SSF52540">
    <property type="entry name" value="P-loop containing nucleoside triphosphate hydrolases"/>
    <property type="match status" value="1"/>
</dbReference>
<feature type="coiled-coil region" evidence="1">
    <location>
        <begin position="478"/>
        <end position="505"/>
    </location>
</feature>
<dbReference type="Pfam" id="PF13514">
    <property type="entry name" value="AAA_27"/>
    <property type="match status" value="1"/>
</dbReference>
<dbReference type="Gene3D" id="3.40.50.300">
    <property type="entry name" value="P-loop containing nucleotide triphosphate hydrolases"/>
    <property type="match status" value="2"/>
</dbReference>
<feature type="domain" description="YhaN AAA" evidence="2">
    <location>
        <begin position="1"/>
        <end position="207"/>
    </location>
</feature>
<keyword evidence="1" id="KW-0175">Coiled coil</keyword>
<name>A0ABS8BWE2_9RHOB</name>
<reference evidence="3" key="1">
    <citation type="submission" date="2021-10" db="EMBL/GenBank/DDBJ databases">
        <title>Loktanella gaetbuli sp. nov., isolated from a tidal flat.</title>
        <authorList>
            <person name="Park S."/>
            <person name="Yoon J.-H."/>
        </authorList>
    </citation>
    <scope>NUCLEOTIDE SEQUENCE</scope>
    <source>
        <strain evidence="3">TSTF-M6</strain>
    </source>
</reference>
<accession>A0ABS8BWE2</accession>
<dbReference type="RefSeq" id="WP_226748654.1">
    <property type="nucleotide sequence ID" value="NZ_JAJATZ010000005.1"/>
</dbReference>
<dbReference type="InterPro" id="IPR038734">
    <property type="entry name" value="YhaN_AAA"/>
</dbReference>
<evidence type="ECO:0000256" key="1">
    <source>
        <dbReference type="SAM" id="Coils"/>
    </source>
</evidence>
<dbReference type="InterPro" id="IPR027417">
    <property type="entry name" value="P-loop_NTPase"/>
</dbReference>
<evidence type="ECO:0000259" key="2">
    <source>
        <dbReference type="Pfam" id="PF13514"/>
    </source>
</evidence>
<organism evidence="3 4">
    <name type="scientific">Loktanella gaetbuli</name>
    <dbReference type="NCBI Taxonomy" id="2881335"/>
    <lineage>
        <taxon>Bacteria</taxon>
        <taxon>Pseudomonadati</taxon>
        <taxon>Pseudomonadota</taxon>
        <taxon>Alphaproteobacteria</taxon>
        <taxon>Rhodobacterales</taxon>
        <taxon>Roseobacteraceae</taxon>
        <taxon>Loktanella</taxon>
    </lineage>
</organism>
<dbReference type="EMBL" id="JAJATZ010000005">
    <property type="protein sequence ID" value="MCB5200040.1"/>
    <property type="molecule type" value="Genomic_DNA"/>
</dbReference>
<keyword evidence="4" id="KW-1185">Reference proteome</keyword>
<evidence type="ECO:0000313" key="3">
    <source>
        <dbReference type="EMBL" id="MCB5200040.1"/>
    </source>
</evidence>
<proteinExistence type="predicted"/>
<feature type="coiled-coil region" evidence="1">
    <location>
        <begin position="813"/>
        <end position="847"/>
    </location>
</feature>